<evidence type="ECO:0000313" key="2">
    <source>
        <dbReference type="Proteomes" id="UP000034723"/>
    </source>
</evidence>
<dbReference type="InParanoid" id="A0A0F7IDM4"/>
<protein>
    <submittedName>
        <fullName evidence="1">Uncharacterized protein conserved in archaea</fullName>
    </submittedName>
</protein>
<dbReference type="Pfam" id="PF09868">
    <property type="entry name" value="DUF2095"/>
    <property type="match status" value="1"/>
</dbReference>
<dbReference type="STRING" id="113653.GAH_01114"/>
<accession>A0A0F7IDM4</accession>
<reference evidence="1 2" key="1">
    <citation type="submission" date="2015-04" db="EMBL/GenBank/DDBJ databases">
        <title>The complete genome sequence of the hyperthermophilic, obligate iron-reducing archaeon Geoglobus ahangari strain 234T.</title>
        <authorList>
            <person name="Manzella M.P."/>
            <person name="Holmes D.E."/>
            <person name="Rocheleau J.M."/>
            <person name="Chung A."/>
            <person name="Reguera G."/>
            <person name="Kashefi K."/>
        </authorList>
    </citation>
    <scope>NUCLEOTIDE SEQUENCE [LARGE SCALE GENOMIC DNA]</scope>
    <source>
        <strain evidence="1 2">234</strain>
    </source>
</reference>
<gene>
    <name evidence="1" type="ORF">GAH_01114</name>
</gene>
<dbReference type="InterPro" id="IPR018662">
    <property type="entry name" value="DUF2095"/>
</dbReference>
<keyword evidence="2" id="KW-1185">Reference proteome</keyword>
<dbReference type="Proteomes" id="UP000034723">
    <property type="component" value="Chromosome"/>
</dbReference>
<dbReference type="EMBL" id="CP011267">
    <property type="protein sequence ID" value="AKG91570.1"/>
    <property type="molecule type" value="Genomic_DNA"/>
</dbReference>
<dbReference type="AlphaFoldDB" id="A0A0F7IDM4"/>
<dbReference type="KEGG" id="gah:GAH_01114"/>
<proteinExistence type="predicted"/>
<dbReference type="HOGENOM" id="CLU_2534488_0_0_2"/>
<sequence length="87" mass="10367">MMEWEKKRFRKMFPNIYREIEGDILPSVLDHLERCRSVEEAHEIIDYFLKKGEITEEHAEFLKSSKIVLESVIGSRGHGEYTKRGLR</sequence>
<name>A0A0F7IDM4_9EURY</name>
<organism evidence="1 2">
    <name type="scientific">Geoglobus ahangari</name>
    <dbReference type="NCBI Taxonomy" id="113653"/>
    <lineage>
        <taxon>Archaea</taxon>
        <taxon>Methanobacteriati</taxon>
        <taxon>Methanobacteriota</taxon>
        <taxon>Archaeoglobi</taxon>
        <taxon>Archaeoglobales</taxon>
        <taxon>Archaeoglobaceae</taxon>
        <taxon>Geoglobus</taxon>
    </lineage>
</organism>
<evidence type="ECO:0000313" key="1">
    <source>
        <dbReference type="EMBL" id="AKG91570.1"/>
    </source>
</evidence>